<evidence type="ECO:0000313" key="15">
    <source>
        <dbReference type="EMBL" id="TGK18758.1"/>
    </source>
</evidence>
<keyword evidence="7" id="KW-0067">ATP-binding</keyword>
<evidence type="ECO:0000256" key="6">
    <source>
        <dbReference type="ARBA" id="ARBA00022777"/>
    </source>
</evidence>
<name>A0A4R9GPQ2_9LEPT</name>
<dbReference type="SMART" id="SM00086">
    <property type="entry name" value="PAC"/>
    <property type="match status" value="1"/>
</dbReference>
<gene>
    <name evidence="15" type="ORF">EHO61_09890</name>
</gene>
<dbReference type="SUPFAM" id="SSF55785">
    <property type="entry name" value="PYP-like sensor domain (PAS domain)"/>
    <property type="match status" value="1"/>
</dbReference>
<keyword evidence="16" id="KW-1185">Reference proteome</keyword>
<feature type="domain" description="Histidine kinase" evidence="12">
    <location>
        <begin position="355"/>
        <end position="567"/>
    </location>
</feature>
<dbReference type="Pfam" id="PF00989">
    <property type="entry name" value="PAS"/>
    <property type="match status" value="1"/>
</dbReference>
<evidence type="ECO:0000256" key="3">
    <source>
        <dbReference type="ARBA" id="ARBA00022553"/>
    </source>
</evidence>
<evidence type="ECO:0000256" key="4">
    <source>
        <dbReference type="ARBA" id="ARBA00022679"/>
    </source>
</evidence>
<sequence>MSREIHTTNGISNYKTALRQKWFSWKDVSSFFEQVCNLAVERGGFFCAFILEWEAGEGKWKKLVGAPRESADALGDFLNLLPEPTKKNTSPEPKNLILLQSSGKIVSLSKSAQKGAYSAMLVPILNLEIESKIFLFLVSDDGSEFNEIENELLADVSYHLSYAYSHLIEQNRRLSAQKAMATSEKKFLAIFETVVDAIILITERAEIIMFNPAAEKMFGFSSDEVTGKNVKVLMPDPFYSEHDSYIERYIHTSEKRIIGIGREVLAIKQDGTIFPIELAVSEVHLDGHRYFVGVIRDITRRKNAEDSLVAKNEELELLNKSLEARIDREMSLRRERERTLEAQSRMAAMGEMIGNIAHQWRQPLNAISILIQEMEFAYTEQESNEKYIQDTTSRILDLLQSMSQTIDDFRNFYKPNKEKETFSLRNTVEKSLSLVAASMKNQNIKIETHFSGNDTAYGYPNELAQVLLNILSNAKDALLQHKPEVPSILVRIFSEENRKIVVIKDNGGGFDSSVGDKIFLPYFSTKEQGAGVGLGLYMSKAIVEKNMGGKLTASSDGVGAEFRIELP</sequence>
<evidence type="ECO:0000256" key="7">
    <source>
        <dbReference type="ARBA" id="ARBA00022840"/>
    </source>
</evidence>
<dbReference type="Pfam" id="PF00512">
    <property type="entry name" value="HisKA"/>
    <property type="match status" value="1"/>
</dbReference>
<evidence type="ECO:0000259" key="12">
    <source>
        <dbReference type="PROSITE" id="PS50109"/>
    </source>
</evidence>
<evidence type="ECO:0000259" key="13">
    <source>
        <dbReference type="PROSITE" id="PS50112"/>
    </source>
</evidence>
<dbReference type="SMART" id="SM00387">
    <property type="entry name" value="HATPase_c"/>
    <property type="match status" value="1"/>
</dbReference>
<accession>A0A4R9GPQ2</accession>
<dbReference type="InterPro" id="IPR005467">
    <property type="entry name" value="His_kinase_dom"/>
</dbReference>
<evidence type="ECO:0000256" key="9">
    <source>
        <dbReference type="ARBA" id="ARBA00059827"/>
    </source>
</evidence>
<dbReference type="CDD" id="cd00130">
    <property type="entry name" value="PAS"/>
    <property type="match status" value="1"/>
</dbReference>
<dbReference type="InterPro" id="IPR003594">
    <property type="entry name" value="HATPase_dom"/>
</dbReference>
<evidence type="ECO:0000256" key="11">
    <source>
        <dbReference type="SAM" id="Coils"/>
    </source>
</evidence>
<dbReference type="PROSITE" id="PS50109">
    <property type="entry name" value="HIS_KIN"/>
    <property type="match status" value="1"/>
</dbReference>
<keyword evidence="3" id="KW-0597">Phosphoprotein</keyword>
<evidence type="ECO:0000259" key="14">
    <source>
        <dbReference type="PROSITE" id="PS50113"/>
    </source>
</evidence>
<dbReference type="EMBL" id="RQEV01000010">
    <property type="protein sequence ID" value="TGK18758.1"/>
    <property type="molecule type" value="Genomic_DNA"/>
</dbReference>
<feature type="domain" description="PAS" evidence="13">
    <location>
        <begin position="183"/>
        <end position="253"/>
    </location>
</feature>
<keyword evidence="6" id="KW-0418">Kinase</keyword>
<organism evidence="15 16">
    <name type="scientific">Leptospira fluminis</name>
    <dbReference type="NCBI Taxonomy" id="2484979"/>
    <lineage>
        <taxon>Bacteria</taxon>
        <taxon>Pseudomonadati</taxon>
        <taxon>Spirochaetota</taxon>
        <taxon>Spirochaetia</taxon>
        <taxon>Leptospirales</taxon>
        <taxon>Leptospiraceae</taxon>
        <taxon>Leptospira</taxon>
    </lineage>
</organism>
<dbReference type="FunFam" id="3.30.450.20:FF:000060">
    <property type="entry name" value="Sensor protein FixL"/>
    <property type="match status" value="1"/>
</dbReference>
<dbReference type="SUPFAM" id="SSF55874">
    <property type="entry name" value="ATPase domain of HSP90 chaperone/DNA topoisomerase II/histidine kinase"/>
    <property type="match status" value="1"/>
</dbReference>
<evidence type="ECO:0000256" key="10">
    <source>
        <dbReference type="ARBA" id="ARBA00070616"/>
    </source>
</evidence>
<dbReference type="Gene3D" id="1.10.287.130">
    <property type="match status" value="1"/>
</dbReference>
<dbReference type="PANTHER" id="PTHR43065">
    <property type="entry name" value="SENSOR HISTIDINE KINASE"/>
    <property type="match status" value="1"/>
</dbReference>
<dbReference type="PRINTS" id="PR00344">
    <property type="entry name" value="BCTRLSENSOR"/>
</dbReference>
<dbReference type="EC" id="2.7.13.3" evidence="2"/>
<dbReference type="InterPro" id="IPR035965">
    <property type="entry name" value="PAS-like_dom_sf"/>
</dbReference>
<dbReference type="InterPro" id="IPR000700">
    <property type="entry name" value="PAS-assoc_C"/>
</dbReference>
<dbReference type="PROSITE" id="PS50112">
    <property type="entry name" value="PAS"/>
    <property type="match status" value="1"/>
</dbReference>
<dbReference type="InterPro" id="IPR004358">
    <property type="entry name" value="Sig_transdc_His_kin-like_C"/>
</dbReference>
<evidence type="ECO:0000313" key="16">
    <source>
        <dbReference type="Proteomes" id="UP000297855"/>
    </source>
</evidence>
<dbReference type="OrthoDB" id="9770795at2"/>
<comment type="caution">
    <text evidence="15">The sequence shown here is derived from an EMBL/GenBank/DDBJ whole genome shotgun (WGS) entry which is preliminary data.</text>
</comment>
<dbReference type="CDD" id="cd00082">
    <property type="entry name" value="HisKA"/>
    <property type="match status" value="1"/>
</dbReference>
<dbReference type="SMART" id="SM00091">
    <property type="entry name" value="PAS"/>
    <property type="match status" value="1"/>
</dbReference>
<dbReference type="GO" id="GO:0005524">
    <property type="term" value="F:ATP binding"/>
    <property type="evidence" value="ECO:0007669"/>
    <property type="project" value="UniProtKB-KW"/>
</dbReference>
<keyword evidence="5" id="KW-0547">Nucleotide-binding</keyword>
<dbReference type="GO" id="GO:0000155">
    <property type="term" value="F:phosphorelay sensor kinase activity"/>
    <property type="evidence" value="ECO:0007669"/>
    <property type="project" value="InterPro"/>
</dbReference>
<dbReference type="Gene3D" id="3.30.450.20">
    <property type="entry name" value="PAS domain"/>
    <property type="match status" value="1"/>
</dbReference>
<dbReference type="GO" id="GO:0006355">
    <property type="term" value="P:regulation of DNA-templated transcription"/>
    <property type="evidence" value="ECO:0007669"/>
    <property type="project" value="InterPro"/>
</dbReference>
<proteinExistence type="predicted"/>
<evidence type="ECO:0000256" key="5">
    <source>
        <dbReference type="ARBA" id="ARBA00022741"/>
    </source>
</evidence>
<dbReference type="AlphaFoldDB" id="A0A4R9GPQ2"/>
<dbReference type="InterPro" id="IPR013767">
    <property type="entry name" value="PAS_fold"/>
</dbReference>
<dbReference type="PROSITE" id="PS50113">
    <property type="entry name" value="PAC"/>
    <property type="match status" value="1"/>
</dbReference>
<dbReference type="Proteomes" id="UP000297855">
    <property type="component" value="Unassembled WGS sequence"/>
</dbReference>
<feature type="coiled-coil region" evidence="11">
    <location>
        <begin position="301"/>
        <end position="332"/>
    </location>
</feature>
<dbReference type="SMART" id="SM00388">
    <property type="entry name" value="HisKA"/>
    <property type="match status" value="1"/>
</dbReference>
<reference evidence="15" key="1">
    <citation type="journal article" date="2019" name="PLoS Negl. Trop. Dis.">
        <title>Revisiting the worldwide diversity of Leptospira species in the environment.</title>
        <authorList>
            <person name="Vincent A.T."/>
            <person name="Schiettekatte O."/>
            <person name="Bourhy P."/>
            <person name="Veyrier F.J."/>
            <person name="Picardeau M."/>
        </authorList>
    </citation>
    <scope>NUCLEOTIDE SEQUENCE [LARGE SCALE GENOMIC DNA]</scope>
    <source>
        <strain evidence="15">SCS5</strain>
    </source>
</reference>
<dbReference type="PANTHER" id="PTHR43065:SF10">
    <property type="entry name" value="PEROXIDE STRESS-ACTIVATED HISTIDINE KINASE MAK3"/>
    <property type="match status" value="1"/>
</dbReference>
<dbReference type="Pfam" id="PF02518">
    <property type="entry name" value="HATPase_c"/>
    <property type="match status" value="1"/>
</dbReference>
<dbReference type="RefSeq" id="WP_135813428.1">
    <property type="nucleotide sequence ID" value="NZ_RQEV01000010.1"/>
</dbReference>
<keyword evidence="4" id="KW-0808">Transferase</keyword>
<dbReference type="InterPro" id="IPR001610">
    <property type="entry name" value="PAC"/>
</dbReference>
<dbReference type="InterPro" id="IPR036890">
    <property type="entry name" value="HATPase_C_sf"/>
</dbReference>
<comment type="catalytic activity">
    <reaction evidence="1">
        <text>ATP + protein L-histidine = ADP + protein N-phospho-L-histidine.</text>
        <dbReference type="EC" id="2.7.13.3"/>
    </reaction>
</comment>
<keyword evidence="8" id="KW-0902">Two-component regulatory system</keyword>
<dbReference type="InterPro" id="IPR003661">
    <property type="entry name" value="HisK_dim/P_dom"/>
</dbReference>
<feature type="domain" description="PAC" evidence="14">
    <location>
        <begin position="260"/>
        <end position="310"/>
    </location>
</feature>
<dbReference type="Gene3D" id="3.30.565.10">
    <property type="entry name" value="Histidine kinase-like ATPase, C-terminal domain"/>
    <property type="match status" value="1"/>
</dbReference>
<dbReference type="SUPFAM" id="SSF47384">
    <property type="entry name" value="Homodimeric domain of signal transducing histidine kinase"/>
    <property type="match status" value="1"/>
</dbReference>
<dbReference type="NCBIfam" id="TIGR00229">
    <property type="entry name" value="sensory_box"/>
    <property type="match status" value="1"/>
</dbReference>
<protein>
    <recommendedName>
        <fullName evidence="10">Sensor protein FixL</fullName>
        <ecNumber evidence="2">2.7.13.3</ecNumber>
    </recommendedName>
</protein>
<evidence type="ECO:0000256" key="1">
    <source>
        <dbReference type="ARBA" id="ARBA00000085"/>
    </source>
</evidence>
<evidence type="ECO:0000256" key="8">
    <source>
        <dbReference type="ARBA" id="ARBA00023012"/>
    </source>
</evidence>
<keyword evidence="11" id="KW-0175">Coiled coil</keyword>
<evidence type="ECO:0000256" key="2">
    <source>
        <dbReference type="ARBA" id="ARBA00012438"/>
    </source>
</evidence>
<dbReference type="InterPro" id="IPR036097">
    <property type="entry name" value="HisK_dim/P_sf"/>
</dbReference>
<comment type="function">
    <text evidence="9">Putative oxygen sensor; modulates the activity of FixJ, a transcriptional activator of nitrogen fixation fixK gene. FixL probably acts as a kinase that phosphorylates FixJ.</text>
</comment>
<dbReference type="InterPro" id="IPR000014">
    <property type="entry name" value="PAS"/>
</dbReference>